<evidence type="ECO:0000259" key="2">
    <source>
        <dbReference type="PROSITE" id="PS50801"/>
    </source>
</evidence>
<protein>
    <submittedName>
        <fullName evidence="3">STAS domain-containing protein</fullName>
    </submittedName>
</protein>
<dbReference type="SUPFAM" id="SSF52091">
    <property type="entry name" value="SpoIIaa-like"/>
    <property type="match status" value="1"/>
</dbReference>
<evidence type="ECO:0000313" key="3">
    <source>
        <dbReference type="EMBL" id="MCO1658841.1"/>
    </source>
</evidence>
<sequence length="151" mass="15898">MPPPGDTPPDHDRAGPPGSTWVEPVGTGTLRLRTWWPSSSVAVLSVAGELDNLEAEAVGGELQGLLRSTRTEVVVLDLAAVTFFGSRGLEVVVQGARAAEAAGTVLRGVTGPDNRRVTRPLDITGVDQAVPWFPTADEALVPAGREDDRPR</sequence>
<proteinExistence type="predicted"/>
<organism evidence="3 4">
    <name type="scientific">Pseudonocardia humida</name>
    <dbReference type="NCBI Taxonomy" id="2800819"/>
    <lineage>
        <taxon>Bacteria</taxon>
        <taxon>Bacillati</taxon>
        <taxon>Actinomycetota</taxon>
        <taxon>Actinomycetes</taxon>
        <taxon>Pseudonocardiales</taxon>
        <taxon>Pseudonocardiaceae</taxon>
        <taxon>Pseudonocardia</taxon>
    </lineage>
</organism>
<feature type="domain" description="STAS" evidence="2">
    <location>
        <begin position="40"/>
        <end position="143"/>
    </location>
</feature>
<dbReference type="Gene3D" id="3.30.750.24">
    <property type="entry name" value="STAS domain"/>
    <property type="match status" value="1"/>
</dbReference>
<accession>A0ABT1A795</accession>
<keyword evidence="4" id="KW-1185">Reference proteome</keyword>
<evidence type="ECO:0000256" key="1">
    <source>
        <dbReference type="SAM" id="MobiDB-lite"/>
    </source>
</evidence>
<reference evidence="3" key="1">
    <citation type="submission" date="2021-04" db="EMBL/GenBank/DDBJ databases">
        <title>Pseudonocardia sp. nov., isolated from sandy soil of mangrove forest.</title>
        <authorList>
            <person name="Zan Z."/>
            <person name="Huang R."/>
            <person name="Liu W."/>
        </authorList>
    </citation>
    <scope>NUCLEOTIDE SEQUENCE</scope>
    <source>
        <strain evidence="3">S2-4</strain>
    </source>
</reference>
<dbReference type="InterPro" id="IPR002645">
    <property type="entry name" value="STAS_dom"/>
</dbReference>
<name>A0ABT1A795_9PSEU</name>
<feature type="region of interest" description="Disordered" evidence="1">
    <location>
        <begin position="1"/>
        <end position="22"/>
    </location>
</feature>
<dbReference type="Pfam" id="PF13466">
    <property type="entry name" value="STAS_2"/>
    <property type="match status" value="1"/>
</dbReference>
<dbReference type="CDD" id="cd07043">
    <property type="entry name" value="STAS_anti-anti-sigma_factors"/>
    <property type="match status" value="1"/>
</dbReference>
<dbReference type="RefSeq" id="WP_252443206.1">
    <property type="nucleotide sequence ID" value="NZ_JAGSOV010000059.1"/>
</dbReference>
<gene>
    <name evidence="3" type="ORF">KDL28_27600</name>
</gene>
<dbReference type="InterPro" id="IPR058548">
    <property type="entry name" value="MlaB-like_STAS"/>
</dbReference>
<comment type="caution">
    <text evidence="3">The sequence shown here is derived from an EMBL/GenBank/DDBJ whole genome shotgun (WGS) entry which is preliminary data.</text>
</comment>
<evidence type="ECO:0000313" key="4">
    <source>
        <dbReference type="Proteomes" id="UP001165283"/>
    </source>
</evidence>
<dbReference type="PROSITE" id="PS50801">
    <property type="entry name" value="STAS"/>
    <property type="match status" value="1"/>
</dbReference>
<dbReference type="Proteomes" id="UP001165283">
    <property type="component" value="Unassembled WGS sequence"/>
</dbReference>
<dbReference type="PANTHER" id="PTHR33495:SF2">
    <property type="entry name" value="ANTI-SIGMA FACTOR ANTAGONIST TM_1081-RELATED"/>
    <property type="match status" value="1"/>
</dbReference>
<dbReference type="EMBL" id="JAGSOV010000059">
    <property type="protein sequence ID" value="MCO1658841.1"/>
    <property type="molecule type" value="Genomic_DNA"/>
</dbReference>
<dbReference type="PANTHER" id="PTHR33495">
    <property type="entry name" value="ANTI-SIGMA FACTOR ANTAGONIST TM_1081-RELATED-RELATED"/>
    <property type="match status" value="1"/>
</dbReference>
<dbReference type="InterPro" id="IPR036513">
    <property type="entry name" value="STAS_dom_sf"/>
</dbReference>